<dbReference type="EMBL" id="RWIS01000013">
    <property type="protein sequence ID" value="RSK25237.1"/>
    <property type="molecule type" value="Genomic_DNA"/>
</dbReference>
<comment type="caution">
    <text evidence="1">The sequence shown here is derived from an EMBL/GenBank/DDBJ whole genome shotgun (WGS) entry which is preliminary data.</text>
</comment>
<evidence type="ECO:0000313" key="2">
    <source>
        <dbReference type="Proteomes" id="UP000280066"/>
    </source>
</evidence>
<reference evidence="1 2" key="1">
    <citation type="submission" date="2018-12" db="EMBL/GenBank/DDBJ databases">
        <authorList>
            <person name="Feng G."/>
            <person name="Zhu H."/>
        </authorList>
    </citation>
    <scope>NUCLEOTIDE SEQUENCE [LARGE SCALE GENOMIC DNA]</scope>
    <source>
        <strain evidence="1 2">9PBR-2</strain>
    </source>
</reference>
<evidence type="ECO:0008006" key="3">
    <source>
        <dbReference type="Google" id="ProtNLM"/>
    </source>
</evidence>
<dbReference type="Proteomes" id="UP000280066">
    <property type="component" value="Unassembled WGS sequence"/>
</dbReference>
<gene>
    <name evidence="1" type="ORF">EI290_17600</name>
</gene>
<accession>A0A3R9NCN3</accession>
<dbReference type="AlphaFoldDB" id="A0A3R9NCN3"/>
<dbReference type="OrthoDB" id="882485at2"/>
<proteinExistence type="predicted"/>
<organism evidence="1 2">
    <name type="scientific">Hymenobacter metallilatus</name>
    <dbReference type="NCBI Taxonomy" id="2493666"/>
    <lineage>
        <taxon>Bacteria</taxon>
        <taxon>Pseudomonadati</taxon>
        <taxon>Bacteroidota</taxon>
        <taxon>Cytophagia</taxon>
        <taxon>Cytophagales</taxon>
        <taxon>Hymenobacteraceae</taxon>
        <taxon>Hymenobacter</taxon>
    </lineage>
</organism>
<evidence type="ECO:0000313" key="1">
    <source>
        <dbReference type="EMBL" id="RSK25237.1"/>
    </source>
</evidence>
<name>A0A3R9NCN3_9BACT</name>
<sequence length="142" mass="16307">MQYEFKNSFGNTFLLTKFDPGNNWIYNDWQGLLSMEGIVEGCAGMLNILRHTHCPYMLNDNTRLQGSWKHANDWLATTLVPQVVEAGLRYYAHVAAPGVFGQASAEDLHLRVGTTFEMRIFETLEEAQEWLRDMQHQNQPAT</sequence>
<protein>
    <recommendedName>
        <fullName evidence="3">STAS/SEC14 domain-containing protein</fullName>
    </recommendedName>
</protein>
<dbReference type="RefSeq" id="WP_125432986.1">
    <property type="nucleotide sequence ID" value="NZ_RWIS01000013.1"/>
</dbReference>
<keyword evidence="2" id="KW-1185">Reference proteome</keyword>